<keyword evidence="6" id="KW-0029">Amino-acid transport</keyword>
<dbReference type="InterPro" id="IPR000515">
    <property type="entry name" value="MetI-like"/>
</dbReference>
<dbReference type="Pfam" id="PF00528">
    <property type="entry name" value="BPD_transp_1"/>
    <property type="match status" value="1"/>
</dbReference>
<organism evidence="11 12">
    <name type="scientific">Agromyces archimandritae</name>
    <dbReference type="NCBI Taxonomy" id="2781962"/>
    <lineage>
        <taxon>Bacteria</taxon>
        <taxon>Bacillati</taxon>
        <taxon>Actinomycetota</taxon>
        <taxon>Actinomycetes</taxon>
        <taxon>Micrococcales</taxon>
        <taxon>Microbacteriaceae</taxon>
        <taxon>Agromyces</taxon>
    </lineage>
</organism>
<feature type="transmembrane region" description="Helical" evidence="9">
    <location>
        <begin position="139"/>
        <end position="160"/>
    </location>
</feature>
<feature type="transmembrane region" description="Helical" evidence="9">
    <location>
        <begin position="101"/>
        <end position="118"/>
    </location>
</feature>
<dbReference type="PANTHER" id="PTHR30614">
    <property type="entry name" value="MEMBRANE COMPONENT OF AMINO ACID ABC TRANSPORTER"/>
    <property type="match status" value="1"/>
</dbReference>
<feature type="transmembrane region" description="Helical" evidence="9">
    <location>
        <begin position="66"/>
        <end position="89"/>
    </location>
</feature>
<evidence type="ECO:0000256" key="2">
    <source>
        <dbReference type="ARBA" id="ARBA00010072"/>
    </source>
</evidence>
<dbReference type="KEGG" id="aarc:G127AT_07640"/>
<evidence type="ECO:0000256" key="8">
    <source>
        <dbReference type="ARBA" id="ARBA00023136"/>
    </source>
</evidence>
<evidence type="ECO:0000256" key="6">
    <source>
        <dbReference type="ARBA" id="ARBA00022970"/>
    </source>
</evidence>
<comment type="similarity">
    <text evidence="2">Belongs to the binding-protein-dependent transport system permease family. HisMQ subfamily.</text>
</comment>
<evidence type="ECO:0000256" key="7">
    <source>
        <dbReference type="ARBA" id="ARBA00022989"/>
    </source>
</evidence>
<keyword evidence="3 9" id="KW-0813">Transport</keyword>
<dbReference type="Proteomes" id="UP000671914">
    <property type="component" value="Chromosome"/>
</dbReference>
<sequence>MDQPDSGIWDVMLQYDYFGAFWVSIQLTFWAAVFSFVLGTVLAIMRVSPVGSLRRAATMYVNTVRNLPLTLVILACSLGLWGQLGVVLASEESSDFISTNSFRLAVLGLTLYTSCFVCESLRSGINTVPVGQSEAARSIGLGFGQVMGLVILPQAIRGAITPLGNTLVALAKNTTVAQAAGVVQASSFMITAIDQNGNMIFPIFVVVAIGWVAVVLPIGLITTSLSRRFGVSR</sequence>
<reference evidence="11" key="1">
    <citation type="submission" date="2021-03" db="EMBL/GenBank/DDBJ databases">
        <title>Agromyces archimandritus sp. nov., isolated from the cockroach Archimandrita tessellata.</title>
        <authorList>
            <person name="Guzman J."/>
            <person name="Ortuzar M."/>
            <person name="Poehlein A."/>
            <person name="Daniel R."/>
            <person name="Trujillo M."/>
            <person name="Vilcinskas A."/>
        </authorList>
    </citation>
    <scope>NUCLEOTIDE SEQUENCE</scope>
    <source>
        <strain evidence="11">G127AT</strain>
    </source>
</reference>
<evidence type="ECO:0000313" key="12">
    <source>
        <dbReference type="Proteomes" id="UP000671914"/>
    </source>
</evidence>
<evidence type="ECO:0000259" key="10">
    <source>
        <dbReference type="PROSITE" id="PS50928"/>
    </source>
</evidence>
<proteinExistence type="inferred from homology"/>
<keyword evidence="4" id="KW-1003">Cell membrane</keyword>
<name>A0A975FQ29_9MICO</name>
<dbReference type="CDD" id="cd06261">
    <property type="entry name" value="TM_PBP2"/>
    <property type="match status" value="1"/>
</dbReference>
<feature type="domain" description="ABC transmembrane type-1" evidence="10">
    <location>
        <begin position="21"/>
        <end position="222"/>
    </location>
</feature>
<gene>
    <name evidence="11" type="ORF">G127AT_07640</name>
</gene>
<keyword evidence="7 9" id="KW-1133">Transmembrane helix</keyword>
<evidence type="ECO:0000256" key="4">
    <source>
        <dbReference type="ARBA" id="ARBA00022475"/>
    </source>
</evidence>
<dbReference type="GO" id="GO:0022857">
    <property type="term" value="F:transmembrane transporter activity"/>
    <property type="evidence" value="ECO:0007669"/>
    <property type="project" value="InterPro"/>
</dbReference>
<dbReference type="GO" id="GO:0006865">
    <property type="term" value="P:amino acid transport"/>
    <property type="evidence" value="ECO:0007669"/>
    <property type="project" value="UniProtKB-KW"/>
</dbReference>
<keyword evidence="5 9" id="KW-0812">Transmembrane</keyword>
<keyword evidence="12" id="KW-1185">Reference proteome</keyword>
<evidence type="ECO:0000256" key="9">
    <source>
        <dbReference type="RuleBase" id="RU363032"/>
    </source>
</evidence>
<dbReference type="GO" id="GO:0043190">
    <property type="term" value="C:ATP-binding cassette (ABC) transporter complex"/>
    <property type="evidence" value="ECO:0007669"/>
    <property type="project" value="InterPro"/>
</dbReference>
<accession>A0A975FQ29</accession>
<evidence type="ECO:0000256" key="1">
    <source>
        <dbReference type="ARBA" id="ARBA00004651"/>
    </source>
</evidence>
<dbReference type="SUPFAM" id="SSF161098">
    <property type="entry name" value="MetI-like"/>
    <property type="match status" value="1"/>
</dbReference>
<feature type="transmembrane region" description="Helical" evidence="9">
    <location>
        <begin position="199"/>
        <end position="223"/>
    </location>
</feature>
<dbReference type="InterPro" id="IPR043429">
    <property type="entry name" value="ArtM/GltK/GlnP/TcyL/YhdX-like"/>
</dbReference>
<dbReference type="RefSeq" id="WP_210901598.1">
    <property type="nucleotide sequence ID" value="NZ_CP071696.1"/>
</dbReference>
<keyword evidence="8 9" id="KW-0472">Membrane</keyword>
<feature type="transmembrane region" description="Helical" evidence="9">
    <location>
        <begin position="20"/>
        <end position="45"/>
    </location>
</feature>
<dbReference type="AlphaFoldDB" id="A0A975FQ29"/>
<dbReference type="PANTHER" id="PTHR30614:SF37">
    <property type="entry name" value="AMINO-ACID ABC TRANSPORTER PERMEASE PROTEIN YHDX-RELATED"/>
    <property type="match status" value="1"/>
</dbReference>
<evidence type="ECO:0000256" key="3">
    <source>
        <dbReference type="ARBA" id="ARBA00022448"/>
    </source>
</evidence>
<comment type="subcellular location">
    <subcellularLocation>
        <location evidence="1 9">Cell membrane</location>
        <topology evidence="1 9">Multi-pass membrane protein</topology>
    </subcellularLocation>
</comment>
<evidence type="ECO:0000256" key="5">
    <source>
        <dbReference type="ARBA" id="ARBA00022692"/>
    </source>
</evidence>
<evidence type="ECO:0000313" key="11">
    <source>
        <dbReference type="EMBL" id="QTX06041.1"/>
    </source>
</evidence>
<dbReference type="EMBL" id="CP071696">
    <property type="protein sequence ID" value="QTX06041.1"/>
    <property type="molecule type" value="Genomic_DNA"/>
</dbReference>
<dbReference type="InterPro" id="IPR035906">
    <property type="entry name" value="MetI-like_sf"/>
</dbReference>
<dbReference type="NCBIfam" id="TIGR01726">
    <property type="entry name" value="HEQRo_perm_3TM"/>
    <property type="match status" value="1"/>
</dbReference>
<protein>
    <submittedName>
        <fullName evidence="11">Amino acid ABC transporter permease</fullName>
    </submittedName>
</protein>
<dbReference type="PROSITE" id="PS50928">
    <property type="entry name" value="ABC_TM1"/>
    <property type="match status" value="1"/>
</dbReference>
<dbReference type="Gene3D" id="1.10.3720.10">
    <property type="entry name" value="MetI-like"/>
    <property type="match status" value="1"/>
</dbReference>
<dbReference type="InterPro" id="IPR010065">
    <property type="entry name" value="AA_ABC_transptr_permease_3TM"/>
</dbReference>